<proteinExistence type="predicted"/>
<dbReference type="Proteomes" id="UP000766595">
    <property type="component" value="Unassembled WGS sequence"/>
</dbReference>
<evidence type="ECO:0000313" key="2">
    <source>
        <dbReference type="Proteomes" id="UP000766595"/>
    </source>
</evidence>
<sequence>MSFVVGRLGLAPAAYWAMTPRELSVVLAPHVGPAPLRAADLAALAARYPDRPPA</sequence>
<dbReference type="InterPro" id="IPR019056">
    <property type="entry name" value="Phage_TAC_6"/>
</dbReference>
<protein>
    <submittedName>
        <fullName evidence="1">Phage tail assembly chaperone</fullName>
    </submittedName>
</protein>
<accession>A0A947D959</accession>
<dbReference type="EMBL" id="JAHHZF010000003">
    <property type="protein sequence ID" value="MBT9289124.1"/>
    <property type="molecule type" value="Genomic_DNA"/>
</dbReference>
<keyword evidence="2" id="KW-1185">Reference proteome</keyword>
<name>A0A947D959_9HYPH</name>
<comment type="caution">
    <text evidence="1">The sequence shown here is derived from an EMBL/GenBank/DDBJ whole genome shotgun (WGS) entry which is preliminary data.</text>
</comment>
<evidence type="ECO:0000313" key="1">
    <source>
        <dbReference type="EMBL" id="MBT9289124.1"/>
    </source>
</evidence>
<dbReference type="AlphaFoldDB" id="A0A947D959"/>
<organism evidence="1 2">
    <name type="scientific">Prosthecodimorpha staleyi</name>
    <dbReference type="NCBI Taxonomy" id="2840188"/>
    <lineage>
        <taxon>Bacteria</taxon>
        <taxon>Pseudomonadati</taxon>
        <taxon>Pseudomonadota</taxon>
        <taxon>Alphaproteobacteria</taxon>
        <taxon>Hyphomicrobiales</taxon>
        <taxon>Ancalomicrobiaceae</taxon>
        <taxon>Prosthecodimorpha</taxon>
    </lineage>
</organism>
<reference evidence="1 2" key="1">
    <citation type="submission" date="2021-06" db="EMBL/GenBank/DDBJ databases">
        <authorList>
            <person name="Grouzdev D.S."/>
            <person name="Koziaeva V."/>
        </authorList>
    </citation>
    <scope>NUCLEOTIDE SEQUENCE [LARGE SCALE GENOMIC DNA]</scope>
    <source>
        <strain evidence="1 2">22</strain>
    </source>
</reference>
<dbReference type="Pfam" id="PF09550">
    <property type="entry name" value="Phage_TAC_6"/>
    <property type="match status" value="1"/>
</dbReference>
<gene>
    <name evidence="1" type="ORF">KL771_06660</name>
</gene>